<reference evidence="1" key="1">
    <citation type="submission" date="2016-10" db="EMBL/GenBank/DDBJ databases">
        <title>Sequence of Gallionella enrichment culture.</title>
        <authorList>
            <person name="Poehlein A."/>
            <person name="Muehling M."/>
            <person name="Daniel R."/>
        </authorList>
    </citation>
    <scope>NUCLEOTIDE SEQUENCE</scope>
</reference>
<dbReference type="InterPro" id="IPR043733">
    <property type="entry name" value="DUF5677"/>
</dbReference>
<name>A0A1J5SMQ8_9ZZZZ</name>
<gene>
    <name evidence="1" type="ORF">GALL_124240</name>
</gene>
<protein>
    <submittedName>
        <fullName evidence="1">Uncharacterized protein</fullName>
    </submittedName>
</protein>
<dbReference type="Pfam" id="PF18928">
    <property type="entry name" value="DUF5677"/>
    <property type="match status" value="1"/>
</dbReference>
<proteinExistence type="predicted"/>
<organism evidence="1">
    <name type="scientific">mine drainage metagenome</name>
    <dbReference type="NCBI Taxonomy" id="410659"/>
    <lineage>
        <taxon>unclassified sequences</taxon>
        <taxon>metagenomes</taxon>
        <taxon>ecological metagenomes</taxon>
    </lineage>
</organism>
<dbReference type="AlphaFoldDB" id="A0A1J5SMQ8"/>
<sequence length="304" mass="35989">MYQEFNSQQQKDLQEISELVHSFSSLGMDVIEHLLNASKIEKNKLASFFLFRQILEMGDAISVLINVGCINSCKPLIRSLIEYYFQLAYLLNENEERKSLQFFYHYEMQKKEYYERLVDNHKDFSFYKKLKNDKHLKNYQISKNQKLLYIENIEKIKDTLSNENNKEIEIEYKRTELKKSNPKNKKPGKVKYWYELFDGPTSIEIIATNLEEAALYELIYRDYSSYTHGEDIVHTNLIPTGPETMGISMLRDLRQLDMISKNAIVIVERSIYLFIRKKVSPKNLFADKLLPIVNKSQELKGKNF</sequence>
<evidence type="ECO:0000313" key="1">
    <source>
        <dbReference type="EMBL" id="OIR05373.1"/>
    </source>
</evidence>
<dbReference type="EMBL" id="MLJW01000050">
    <property type="protein sequence ID" value="OIR05373.1"/>
    <property type="molecule type" value="Genomic_DNA"/>
</dbReference>
<comment type="caution">
    <text evidence="1">The sequence shown here is derived from an EMBL/GenBank/DDBJ whole genome shotgun (WGS) entry which is preliminary data.</text>
</comment>
<accession>A0A1J5SMQ8</accession>